<dbReference type="Gene3D" id="3.30.170.10">
    <property type="entry name" value="Cyclin-dependent kinase, regulatory subunit"/>
    <property type="match status" value="1"/>
</dbReference>
<accession>A0A1I7XE85</accession>
<keyword evidence="5" id="KW-1133">Transmembrane helix</keyword>
<dbReference type="InterPro" id="IPR036858">
    <property type="entry name" value="Cyclin-dep_kinase_reg-sub_sf"/>
</dbReference>
<dbReference type="Gene3D" id="2.130.10.10">
    <property type="entry name" value="YVTN repeat-like/Quinoprotein amine dehydrogenase"/>
    <property type="match status" value="1"/>
</dbReference>
<dbReference type="InterPro" id="IPR000789">
    <property type="entry name" value="Cyclin-dep_kinase_reg-sub"/>
</dbReference>
<feature type="transmembrane region" description="Helical" evidence="5">
    <location>
        <begin position="233"/>
        <end position="249"/>
    </location>
</feature>
<keyword evidence="6" id="KW-1185">Reference proteome</keyword>
<dbReference type="SUPFAM" id="SSF50978">
    <property type="entry name" value="WD40 repeat-like"/>
    <property type="match status" value="1"/>
</dbReference>
<dbReference type="InterPro" id="IPR015943">
    <property type="entry name" value="WD40/YVTN_repeat-like_dom_sf"/>
</dbReference>
<protein>
    <submittedName>
        <fullName evidence="7">WD_REPEATS_REGION domain-containing protein</fullName>
    </submittedName>
</protein>
<evidence type="ECO:0000256" key="1">
    <source>
        <dbReference type="ARBA" id="ARBA00022574"/>
    </source>
</evidence>
<evidence type="ECO:0000256" key="3">
    <source>
        <dbReference type="ARBA" id="ARBA00023015"/>
    </source>
</evidence>
<dbReference type="PANTHER" id="PTHR10253">
    <property type="entry name" value="POLYCOMB PROTEIN"/>
    <property type="match status" value="1"/>
</dbReference>
<dbReference type="Proteomes" id="UP000095283">
    <property type="component" value="Unplaced"/>
</dbReference>
<keyword evidence="4" id="KW-0804">Transcription</keyword>
<keyword evidence="5" id="KW-0812">Transmembrane</keyword>
<keyword evidence="5" id="KW-0472">Membrane</keyword>
<reference evidence="7" key="1">
    <citation type="submission" date="2016-11" db="UniProtKB">
        <authorList>
            <consortium name="WormBaseParasite"/>
        </authorList>
    </citation>
    <scope>IDENTIFICATION</scope>
</reference>
<evidence type="ECO:0000313" key="7">
    <source>
        <dbReference type="WBParaSite" id="Hba_15773"/>
    </source>
</evidence>
<evidence type="ECO:0000256" key="4">
    <source>
        <dbReference type="ARBA" id="ARBA00023163"/>
    </source>
</evidence>
<dbReference type="InterPro" id="IPR051243">
    <property type="entry name" value="PcG_WD-repeat"/>
</dbReference>
<keyword evidence="2" id="KW-0677">Repeat</keyword>
<dbReference type="PROSITE" id="PS00945">
    <property type="entry name" value="CKS_2"/>
    <property type="match status" value="1"/>
</dbReference>
<organism evidence="6 7">
    <name type="scientific">Heterorhabditis bacteriophora</name>
    <name type="common">Entomopathogenic nematode worm</name>
    <dbReference type="NCBI Taxonomy" id="37862"/>
    <lineage>
        <taxon>Eukaryota</taxon>
        <taxon>Metazoa</taxon>
        <taxon>Ecdysozoa</taxon>
        <taxon>Nematoda</taxon>
        <taxon>Chromadorea</taxon>
        <taxon>Rhabditida</taxon>
        <taxon>Rhabditina</taxon>
        <taxon>Rhabditomorpha</taxon>
        <taxon>Strongyloidea</taxon>
        <taxon>Heterorhabditidae</taxon>
        <taxon>Heterorhabditis</taxon>
    </lineage>
</organism>
<keyword evidence="1" id="KW-0853">WD repeat</keyword>
<name>A0A1I7XE85_HETBA</name>
<dbReference type="AlphaFoldDB" id="A0A1I7XE85"/>
<dbReference type="InterPro" id="IPR036322">
    <property type="entry name" value="WD40_repeat_dom_sf"/>
</dbReference>
<keyword evidence="3" id="KW-0805">Transcription regulation</keyword>
<sequence>MAYFGKQLHFILSPTLSHFGDCENSRVIDISKPNIIAEDHFNYPYVASKTVYEHHKHPIYACSFNPYLPSRSTPILATAAKNTISIYKCPLETNDIFLTRTFKDASHLMDIFTLAWCYDISDKAHRLAVGGYSGLIRLIDPNTGARIQVLSLVSGSDQTIVIFRFGDFGDDLSSMSPKLQVDTSAVQLERMDLPFSEIWFIKCDIDPLNRERLIICISLHDYIYICRFKVRCYIVFIVYIYVYIYILTVRSPGWIHYMIHGPERHVLLFRRPLSLSQPITNNKQNNAQQSVKTYLSVQLVCVHAA</sequence>
<proteinExistence type="predicted"/>
<dbReference type="GO" id="GO:0016538">
    <property type="term" value="F:cyclin-dependent protein serine/threonine kinase regulator activity"/>
    <property type="evidence" value="ECO:0007669"/>
    <property type="project" value="InterPro"/>
</dbReference>
<evidence type="ECO:0000313" key="6">
    <source>
        <dbReference type="Proteomes" id="UP000095283"/>
    </source>
</evidence>
<evidence type="ECO:0000256" key="2">
    <source>
        <dbReference type="ARBA" id="ARBA00022737"/>
    </source>
</evidence>
<evidence type="ECO:0000256" key="5">
    <source>
        <dbReference type="SAM" id="Phobius"/>
    </source>
</evidence>
<dbReference type="SUPFAM" id="SSF55637">
    <property type="entry name" value="Cell cycle regulatory proteins"/>
    <property type="match status" value="1"/>
</dbReference>
<dbReference type="WBParaSite" id="Hba_15773">
    <property type="protein sequence ID" value="Hba_15773"/>
    <property type="gene ID" value="Hba_15773"/>
</dbReference>
<dbReference type="Pfam" id="PF01111">
    <property type="entry name" value="CKS"/>
    <property type="match status" value="1"/>
</dbReference>